<proteinExistence type="inferred from homology"/>
<sequence>MTTLPPKQLLDGYRDFCRDEYKTQREHYAELAKGQNPHTLIIACSDSRVDPAVVFNARPGDLFVVRNVANLVPPRDDDGGRHGVSAAIEFAVSALGVDHIVVMGHGQCGGVAASVAGLDTLSFKYLGPWLEPLESARAEVHADHAGADSETLCSALELNSIRHSIERLHQFPFVERAIAERGLQLHGARFSIHDGVLEWMGEDGEFHPV</sequence>
<keyword evidence="3 7" id="KW-0479">Metal-binding</keyword>
<keyword evidence="4 7" id="KW-0862">Zinc</keyword>
<keyword evidence="5 8" id="KW-0456">Lyase</keyword>
<evidence type="ECO:0000256" key="6">
    <source>
        <dbReference type="ARBA" id="ARBA00048348"/>
    </source>
</evidence>
<dbReference type="GO" id="GO:0015976">
    <property type="term" value="P:carbon utilization"/>
    <property type="evidence" value="ECO:0007669"/>
    <property type="project" value="InterPro"/>
</dbReference>
<name>A0A495D489_9PROT</name>
<feature type="binding site" evidence="7">
    <location>
        <position position="108"/>
    </location>
    <ligand>
        <name>Zn(2+)</name>
        <dbReference type="ChEBI" id="CHEBI:29105"/>
    </ligand>
</feature>
<dbReference type="SUPFAM" id="SSF53056">
    <property type="entry name" value="beta-carbonic anhydrase, cab"/>
    <property type="match status" value="1"/>
</dbReference>
<protein>
    <recommendedName>
        <fullName evidence="2 8">Carbonic anhydrase</fullName>
        <ecNumber evidence="2 8">4.2.1.1</ecNumber>
    </recommendedName>
    <alternativeName>
        <fullName evidence="8">Carbonate dehydratase</fullName>
    </alternativeName>
</protein>
<comment type="caution">
    <text evidence="9">The sequence shown here is derived from an EMBL/GenBank/DDBJ whole genome shotgun (WGS) entry which is preliminary data.</text>
</comment>
<dbReference type="SMART" id="SM00947">
    <property type="entry name" value="Pro_CA"/>
    <property type="match status" value="1"/>
</dbReference>
<dbReference type="GO" id="GO:0004089">
    <property type="term" value="F:carbonate dehydratase activity"/>
    <property type="evidence" value="ECO:0007669"/>
    <property type="project" value="UniProtKB-UniRule"/>
</dbReference>
<evidence type="ECO:0000256" key="5">
    <source>
        <dbReference type="ARBA" id="ARBA00023239"/>
    </source>
</evidence>
<dbReference type="InterPro" id="IPR045066">
    <property type="entry name" value="Beta_CA_cladeB"/>
</dbReference>
<dbReference type="PROSITE" id="PS00705">
    <property type="entry name" value="PROK_CO2_ANHYDRASE_2"/>
    <property type="match status" value="1"/>
</dbReference>
<dbReference type="Proteomes" id="UP000273675">
    <property type="component" value="Unassembled WGS sequence"/>
</dbReference>
<accession>A0A495D489</accession>
<dbReference type="InterPro" id="IPR036874">
    <property type="entry name" value="Carbonic_anhydrase_sf"/>
</dbReference>
<gene>
    <name evidence="9" type="ORF">C7435_2702</name>
</gene>
<dbReference type="PROSITE" id="PS00704">
    <property type="entry name" value="PROK_CO2_ANHYDRASE_1"/>
    <property type="match status" value="1"/>
</dbReference>
<dbReference type="InterPro" id="IPR001765">
    <property type="entry name" value="Carbonic_anhydrase"/>
</dbReference>
<evidence type="ECO:0000256" key="3">
    <source>
        <dbReference type="ARBA" id="ARBA00022723"/>
    </source>
</evidence>
<comment type="cofactor">
    <cofactor evidence="7">
        <name>Zn(2+)</name>
        <dbReference type="ChEBI" id="CHEBI:29105"/>
    </cofactor>
    <text evidence="7">Binds 1 zinc ion per subunit.</text>
</comment>
<comment type="function">
    <text evidence="8">Reversible hydration of carbon dioxide.</text>
</comment>
<dbReference type="Gene3D" id="3.40.1050.10">
    <property type="entry name" value="Carbonic anhydrase"/>
    <property type="match status" value="1"/>
</dbReference>
<evidence type="ECO:0000256" key="7">
    <source>
        <dbReference type="PIRSR" id="PIRSR601765-1"/>
    </source>
</evidence>
<evidence type="ECO:0000256" key="1">
    <source>
        <dbReference type="ARBA" id="ARBA00006217"/>
    </source>
</evidence>
<dbReference type="EC" id="4.2.1.1" evidence="2 8"/>
<dbReference type="OrthoDB" id="9797527at2"/>
<dbReference type="GO" id="GO:0008270">
    <property type="term" value="F:zinc ion binding"/>
    <property type="evidence" value="ECO:0007669"/>
    <property type="project" value="UniProtKB-UniRule"/>
</dbReference>
<dbReference type="Pfam" id="PF00484">
    <property type="entry name" value="Pro_CA"/>
    <property type="match status" value="1"/>
</dbReference>
<evidence type="ECO:0000313" key="10">
    <source>
        <dbReference type="Proteomes" id="UP000273675"/>
    </source>
</evidence>
<dbReference type="AlphaFoldDB" id="A0A495D489"/>
<evidence type="ECO:0000256" key="2">
    <source>
        <dbReference type="ARBA" id="ARBA00012925"/>
    </source>
</evidence>
<feature type="binding site" evidence="7">
    <location>
        <position position="44"/>
    </location>
    <ligand>
        <name>Zn(2+)</name>
        <dbReference type="ChEBI" id="CHEBI:29105"/>
    </ligand>
</feature>
<dbReference type="RefSeq" id="WP_121212083.1">
    <property type="nucleotide sequence ID" value="NZ_RBIM01000006.1"/>
</dbReference>
<comment type="similarity">
    <text evidence="1 8">Belongs to the beta-class carbonic anhydrase family.</text>
</comment>
<feature type="binding site" evidence="7">
    <location>
        <position position="46"/>
    </location>
    <ligand>
        <name>Zn(2+)</name>
        <dbReference type="ChEBI" id="CHEBI:29105"/>
    </ligand>
</feature>
<dbReference type="PANTHER" id="PTHR11002:SF76">
    <property type="entry name" value="CARBONIC ANHYDRASE"/>
    <property type="match status" value="1"/>
</dbReference>
<dbReference type="EMBL" id="RBIM01000006">
    <property type="protein sequence ID" value="RKQ95599.1"/>
    <property type="molecule type" value="Genomic_DNA"/>
</dbReference>
<evidence type="ECO:0000256" key="4">
    <source>
        <dbReference type="ARBA" id="ARBA00022833"/>
    </source>
</evidence>
<feature type="binding site" evidence="7">
    <location>
        <position position="105"/>
    </location>
    <ligand>
        <name>Zn(2+)</name>
        <dbReference type="ChEBI" id="CHEBI:29105"/>
    </ligand>
</feature>
<dbReference type="PANTHER" id="PTHR11002">
    <property type="entry name" value="CARBONIC ANHYDRASE"/>
    <property type="match status" value="1"/>
</dbReference>
<organism evidence="9 10">
    <name type="scientific">Maricaulis maris</name>
    <dbReference type="NCBI Taxonomy" id="74318"/>
    <lineage>
        <taxon>Bacteria</taxon>
        <taxon>Pseudomonadati</taxon>
        <taxon>Pseudomonadota</taxon>
        <taxon>Alphaproteobacteria</taxon>
        <taxon>Maricaulales</taxon>
        <taxon>Maricaulaceae</taxon>
        <taxon>Maricaulis</taxon>
    </lineage>
</organism>
<evidence type="ECO:0000313" key="9">
    <source>
        <dbReference type="EMBL" id="RKQ95599.1"/>
    </source>
</evidence>
<dbReference type="InterPro" id="IPR015892">
    <property type="entry name" value="Carbonic_anhydrase_CS"/>
</dbReference>
<dbReference type="CDD" id="cd00884">
    <property type="entry name" value="beta_CA_cladeB"/>
    <property type="match status" value="1"/>
</dbReference>
<comment type="catalytic activity">
    <reaction evidence="6 8">
        <text>hydrogencarbonate + H(+) = CO2 + H2O</text>
        <dbReference type="Rhea" id="RHEA:10748"/>
        <dbReference type="ChEBI" id="CHEBI:15377"/>
        <dbReference type="ChEBI" id="CHEBI:15378"/>
        <dbReference type="ChEBI" id="CHEBI:16526"/>
        <dbReference type="ChEBI" id="CHEBI:17544"/>
        <dbReference type="EC" id="4.2.1.1"/>
    </reaction>
</comment>
<reference evidence="9 10" key="1">
    <citation type="submission" date="2018-10" db="EMBL/GenBank/DDBJ databases">
        <title>Genomic Encyclopedia of Type Strains, Phase IV (KMG-IV): sequencing the most valuable type-strain genomes for metagenomic binning, comparative biology and taxonomic classification.</title>
        <authorList>
            <person name="Goeker M."/>
        </authorList>
    </citation>
    <scope>NUCLEOTIDE SEQUENCE [LARGE SCALE GENOMIC DNA]</scope>
    <source>
        <strain evidence="9 10">DSM 4734</strain>
    </source>
</reference>
<evidence type="ECO:0000256" key="8">
    <source>
        <dbReference type="RuleBase" id="RU003956"/>
    </source>
</evidence>